<evidence type="ECO:0000313" key="3">
    <source>
        <dbReference type="Proteomes" id="UP000222310"/>
    </source>
</evidence>
<dbReference type="Gene3D" id="3.40.1530.20">
    <property type="entry name" value="Protein of unknown function (DUF1491)"/>
    <property type="match status" value="1"/>
</dbReference>
<feature type="region of interest" description="Disordered" evidence="1">
    <location>
        <begin position="1"/>
        <end position="38"/>
    </location>
</feature>
<dbReference type="Proteomes" id="UP000222310">
    <property type="component" value="Unassembled WGS sequence"/>
</dbReference>
<evidence type="ECO:0008006" key="4">
    <source>
        <dbReference type="Google" id="ProtNLM"/>
    </source>
</evidence>
<feature type="compositionally biased region" description="Gly residues" evidence="1">
    <location>
        <begin position="1"/>
        <end position="10"/>
    </location>
</feature>
<feature type="compositionally biased region" description="Basic and acidic residues" evidence="1">
    <location>
        <begin position="20"/>
        <end position="38"/>
    </location>
</feature>
<reference evidence="2 3" key="1">
    <citation type="submission" date="2015-02" db="EMBL/GenBank/DDBJ databases">
        <title>Nostoc linckia genome annotation.</title>
        <authorList>
            <person name="Zhou Z."/>
        </authorList>
    </citation>
    <scope>NUCLEOTIDE SEQUENCE [LARGE SCALE GENOMIC DNA]</scope>
    <source>
        <strain evidence="3">z8</strain>
    </source>
</reference>
<accession>A0A9Q5ZB68</accession>
<dbReference type="EMBL" id="LAHD01000050">
    <property type="protein sequence ID" value="PHK02659.1"/>
    <property type="molecule type" value="Genomic_DNA"/>
</dbReference>
<sequence>MGHGALGIGHGTRLPILSDLDSRGRGAEGGARLRDPGRRRAQDPDLWLIELDIADAERFAAETSSSG</sequence>
<protein>
    <recommendedName>
        <fullName evidence="4">DUF1491 family protein</fullName>
    </recommendedName>
</protein>
<proteinExistence type="predicted"/>
<organism evidence="2 3">
    <name type="scientific">Nostoc linckia z8</name>
    <dbReference type="NCBI Taxonomy" id="1628746"/>
    <lineage>
        <taxon>Bacteria</taxon>
        <taxon>Bacillati</taxon>
        <taxon>Cyanobacteriota</taxon>
        <taxon>Cyanophyceae</taxon>
        <taxon>Nostocales</taxon>
        <taxon>Nostocaceae</taxon>
        <taxon>Nostoc</taxon>
    </lineage>
</organism>
<gene>
    <name evidence="2" type="ORF">VF08_18145</name>
</gene>
<evidence type="ECO:0000256" key="1">
    <source>
        <dbReference type="SAM" id="MobiDB-lite"/>
    </source>
</evidence>
<dbReference type="AlphaFoldDB" id="A0A9Q5ZB68"/>
<name>A0A9Q5ZB68_NOSLI</name>
<evidence type="ECO:0000313" key="2">
    <source>
        <dbReference type="EMBL" id="PHK02659.1"/>
    </source>
</evidence>
<comment type="caution">
    <text evidence="2">The sequence shown here is derived from an EMBL/GenBank/DDBJ whole genome shotgun (WGS) entry which is preliminary data.</text>
</comment>